<sequence length="100" mass="11059">MGDEVHTNEYENGIDSGDGERVLEWEDGLPSADDLTPLSQPLIPPKLASAFSIAPYALSKHARCESCVAKHDIYPLSAVVPVFLFLPPQVVDFFRRGQYL</sequence>
<evidence type="ECO:0000256" key="1">
    <source>
        <dbReference type="SAM" id="MobiDB-lite"/>
    </source>
</evidence>
<protein>
    <submittedName>
        <fullName evidence="2">Uncharacterized protein</fullName>
    </submittedName>
</protein>
<evidence type="ECO:0000313" key="3">
    <source>
        <dbReference type="Proteomes" id="UP000607653"/>
    </source>
</evidence>
<organism evidence="2 3">
    <name type="scientific">Nelumbo nucifera</name>
    <name type="common">Sacred lotus</name>
    <dbReference type="NCBI Taxonomy" id="4432"/>
    <lineage>
        <taxon>Eukaryota</taxon>
        <taxon>Viridiplantae</taxon>
        <taxon>Streptophyta</taxon>
        <taxon>Embryophyta</taxon>
        <taxon>Tracheophyta</taxon>
        <taxon>Spermatophyta</taxon>
        <taxon>Magnoliopsida</taxon>
        <taxon>Proteales</taxon>
        <taxon>Nelumbonaceae</taxon>
        <taxon>Nelumbo</taxon>
    </lineage>
</organism>
<dbReference type="Proteomes" id="UP000607653">
    <property type="component" value="Unassembled WGS sequence"/>
</dbReference>
<proteinExistence type="predicted"/>
<dbReference type="AlphaFoldDB" id="A0A822YX29"/>
<comment type="caution">
    <text evidence="2">The sequence shown here is derived from an EMBL/GenBank/DDBJ whole genome shotgun (WGS) entry which is preliminary data.</text>
</comment>
<evidence type="ECO:0000313" key="2">
    <source>
        <dbReference type="EMBL" id="DAD36091.1"/>
    </source>
</evidence>
<name>A0A822YX29_NELNU</name>
<dbReference type="EMBL" id="DUZY01000004">
    <property type="protein sequence ID" value="DAD36091.1"/>
    <property type="molecule type" value="Genomic_DNA"/>
</dbReference>
<reference evidence="2 3" key="1">
    <citation type="journal article" date="2020" name="Mol. Biol. Evol.">
        <title>Distinct Expression and Methylation Patterns for Genes with Different Fates following a Single Whole-Genome Duplication in Flowering Plants.</title>
        <authorList>
            <person name="Shi T."/>
            <person name="Rahmani R.S."/>
            <person name="Gugger P.F."/>
            <person name="Wang M."/>
            <person name="Li H."/>
            <person name="Zhang Y."/>
            <person name="Li Z."/>
            <person name="Wang Q."/>
            <person name="Van de Peer Y."/>
            <person name="Marchal K."/>
            <person name="Chen J."/>
        </authorList>
    </citation>
    <scope>NUCLEOTIDE SEQUENCE [LARGE SCALE GENOMIC DNA]</scope>
    <source>
        <tissue evidence="2">Leaf</tissue>
    </source>
</reference>
<gene>
    <name evidence="2" type="ORF">HUJ06_006731</name>
</gene>
<accession>A0A822YX29</accession>
<keyword evidence="3" id="KW-1185">Reference proteome</keyword>
<feature type="region of interest" description="Disordered" evidence="1">
    <location>
        <begin position="1"/>
        <end position="21"/>
    </location>
</feature>